<dbReference type="InterPro" id="IPR001878">
    <property type="entry name" value="Znf_CCHC"/>
</dbReference>
<dbReference type="EnsemblMetazoa" id="SMAR014606-RA">
    <property type="protein sequence ID" value="SMAR014606-PA"/>
    <property type="gene ID" value="SMAR014606"/>
</dbReference>
<feature type="compositionally biased region" description="Basic and acidic residues" evidence="2">
    <location>
        <begin position="55"/>
        <end position="68"/>
    </location>
</feature>
<feature type="domain" description="CCHC-type" evidence="3">
    <location>
        <begin position="37"/>
        <end position="51"/>
    </location>
</feature>
<evidence type="ECO:0000259" key="3">
    <source>
        <dbReference type="PROSITE" id="PS50158"/>
    </source>
</evidence>
<dbReference type="PhylomeDB" id="T1JL76"/>
<dbReference type="Gene3D" id="4.10.60.10">
    <property type="entry name" value="Zinc finger, CCHC-type"/>
    <property type="match status" value="1"/>
</dbReference>
<accession>T1JL76</accession>
<protein>
    <recommendedName>
        <fullName evidence="3">CCHC-type domain-containing protein</fullName>
    </recommendedName>
</protein>
<feature type="region of interest" description="Disordered" evidence="2">
    <location>
        <begin position="51"/>
        <end position="101"/>
    </location>
</feature>
<sequence>MAGRNGNDSRGIHAYASSNSRPNAYQQLQRSLMYGSCFNCGESGHMIRQCPYSRQQRDKSNNGRDDNRSSGNRNSNPECRPQNRNHDYSSRRGHVQSNSASNTMRDRVYFVAKEENCVDFVSNFTNKAIANSERSGKIKNWVLDCVASDHITYNRDWFSTFTELVPFKLQLGQGTSIVTGKSNIVLQSVIEEIIFSHLDKARYHAHIYDYTMTVYADKFREPLLIAVLEHGLYHVKRAEIIQNSAKVNITQVNVHHH</sequence>
<dbReference type="InterPro" id="IPR054722">
    <property type="entry name" value="PolX-like_BBD"/>
</dbReference>
<proteinExistence type="predicted"/>
<organism evidence="4 5">
    <name type="scientific">Strigamia maritima</name>
    <name type="common">European centipede</name>
    <name type="synonym">Geophilus maritimus</name>
    <dbReference type="NCBI Taxonomy" id="126957"/>
    <lineage>
        <taxon>Eukaryota</taxon>
        <taxon>Metazoa</taxon>
        <taxon>Ecdysozoa</taxon>
        <taxon>Arthropoda</taxon>
        <taxon>Myriapoda</taxon>
        <taxon>Chilopoda</taxon>
        <taxon>Pleurostigmophora</taxon>
        <taxon>Geophilomorpha</taxon>
        <taxon>Linotaeniidae</taxon>
        <taxon>Strigamia</taxon>
    </lineage>
</organism>
<keyword evidence="5" id="KW-1185">Reference proteome</keyword>
<dbReference type="AlphaFoldDB" id="T1JL76"/>
<dbReference type="SMART" id="SM00343">
    <property type="entry name" value="ZnF_C2HC"/>
    <property type="match status" value="1"/>
</dbReference>
<evidence type="ECO:0000256" key="2">
    <source>
        <dbReference type="SAM" id="MobiDB-lite"/>
    </source>
</evidence>
<keyword evidence="1" id="KW-0863">Zinc-finger</keyword>
<dbReference type="EMBL" id="JH431936">
    <property type="status" value="NOT_ANNOTATED_CDS"/>
    <property type="molecule type" value="Genomic_DNA"/>
</dbReference>
<dbReference type="Proteomes" id="UP000014500">
    <property type="component" value="Unassembled WGS sequence"/>
</dbReference>
<evidence type="ECO:0000313" key="4">
    <source>
        <dbReference type="EnsemblMetazoa" id="SMAR014606-PA"/>
    </source>
</evidence>
<dbReference type="Pfam" id="PF00098">
    <property type="entry name" value="zf-CCHC"/>
    <property type="match status" value="1"/>
</dbReference>
<dbReference type="GO" id="GO:0003676">
    <property type="term" value="F:nucleic acid binding"/>
    <property type="evidence" value="ECO:0007669"/>
    <property type="project" value="InterPro"/>
</dbReference>
<dbReference type="GO" id="GO:0008270">
    <property type="term" value="F:zinc ion binding"/>
    <property type="evidence" value="ECO:0007669"/>
    <property type="project" value="UniProtKB-KW"/>
</dbReference>
<dbReference type="Pfam" id="PF22936">
    <property type="entry name" value="Pol_BBD"/>
    <property type="match status" value="1"/>
</dbReference>
<dbReference type="HOGENOM" id="CLU_1083049_0_0_1"/>
<dbReference type="InterPro" id="IPR036875">
    <property type="entry name" value="Znf_CCHC_sf"/>
</dbReference>
<evidence type="ECO:0000313" key="5">
    <source>
        <dbReference type="Proteomes" id="UP000014500"/>
    </source>
</evidence>
<keyword evidence="1" id="KW-0862">Zinc</keyword>
<dbReference type="PROSITE" id="PS50158">
    <property type="entry name" value="ZF_CCHC"/>
    <property type="match status" value="1"/>
</dbReference>
<reference evidence="5" key="1">
    <citation type="submission" date="2011-05" db="EMBL/GenBank/DDBJ databases">
        <authorList>
            <person name="Richards S.R."/>
            <person name="Qu J."/>
            <person name="Jiang H."/>
            <person name="Jhangiani S.N."/>
            <person name="Agravi P."/>
            <person name="Goodspeed R."/>
            <person name="Gross S."/>
            <person name="Mandapat C."/>
            <person name="Jackson L."/>
            <person name="Mathew T."/>
            <person name="Pu L."/>
            <person name="Thornton R."/>
            <person name="Saada N."/>
            <person name="Wilczek-Boney K.B."/>
            <person name="Lee S."/>
            <person name="Kovar C."/>
            <person name="Wu Y."/>
            <person name="Scherer S.E."/>
            <person name="Worley K.C."/>
            <person name="Muzny D.M."/>
            <person name="Gibbs R."/>
        </authorList>
    </citation>
    <scope>NUCLEOTIDE SEQUENCE</scope>
    <source>
        <strain evidence="5">Brora</strain>
    </source>
</reference>
<keyword evidence="1" id="KW-0479">Metal-binding</keyword>
<evidence type="ECO:0000256" key="1">
    <source>
        <dbReference type="PROSITE-ProRule" id="PRU00047"/>
    </source>
</evidence>
<dbReference type="SUPFAM" id="SSF57756">
    <property type="entry name" value="Retrovirus zinc finger-like domains"/>
    <property type="match status" value="1"/>
</dbReference>
<reference evidence="4" key="2">
    <citation type="submission" date="2015-02" db="UniProtKB">
        <authorList>
            <consortium name="EnsemblMetazoa"/>
        </authorList>
    </citation>
    <scope>IDENTIFICATION</scope>
</reference>
<name>T1JL76_STRMM</name>